<dbReference type="Proteomes" id="UP000703661">
    <property type="component" value="Unassembled WGS sequence"/>
</dbReference>
<evidence type="ECO:0000313" key="6">
    <source>
        <dbReference type="Proteomes" id="UP000703661"/>
    </source>
</evidence>
<dbReference type="InterPro" id="IPR045379">
    <property type="entry name" value="Crinkler_N"/>
</dbReference>
<keyword evidence="3" id="KW-0964">Secreted</keyword>
<accession>A0A9P6SX40</accession>
<protein>
    <recommendedName>
        <fullName evidence="4">Crinkler effector protein N-terminal domain-containing protein</fullName>
    </recommendedName>
</protein>
<name>A0A9P6SX40_9FUNG</name>
<evidence type="ECO:0000256" key="1">
    <source>
        <dbReference type="ARBA" id="ARBA00004340"/>
    </source>
</evidence>
<comment type="subcellular location">
    <subcellularLocation>
        <location evidence="1">Host cell</location>
    </subcellularLocation>
    <subcellularLocation>
        <location evidence="2">Secreted</location>
    </subcellularLocation>
</comment>
<evidence type="ECO:0000259" key="4">
    <source>
        <dbReference type="Pfam" id="PF20147"/>
    </source>
</evidence>
<reference evidence="5" key="1">
    <citation type="journal article" date="2020" name="Fungal Divers.">
        <title>Resolving the Mortierellaceae phylogeny through synthesis of multi-gene phylogenetics and phylogenomics.</title>
        <authorList>
            <person name="Vandepol N."/>
            <person name="Liber J."/>
            <person name="Desiro A."/>
            <person name="Na H."/>
            <person name="Kennedy M."/>
            <person name="Barry K."/>
            <person name="Grigoriev I.V."/>
            <person name="Miller A.N."/>
            <person name="O'Donnell K."/>
            <person name="Stajich J.E."/>
            <person name="Bonito G."/>
        </authorList>
    </citation>
    <scope>NUCLEOTIDE SEQUENCE</scope>
    <source>
        <strain evidence="5">NRRL 2769</strain>
    </source>
</reference>
<dbReference type="EMBL" id="JAAAID010001691">
    <property type="protein sequence ID" value="KAG0009094.1"/>
    <property type="molecule type" value="Genomic_DNA"/>
</dbReference>
<evidence type="ECO:0000313" key="5">
    <source>
        <dbReference type="EMBL" id="KAG0009094.1"/>
    </source>
</evidence>
<dbReference type="AlphaFoldDB" id="A0A9P6SX40"/>
<evidence type="ECO:0000256" key="2">
    <source>
        <dbReference type="ARBA" id="ARBA00004613"/>
    </source>
</evidence>
<comment type="caution">
    <text evidence="5">The sequence shown here is derived from an EMBL/GenBank/DDBJ whole genome shotgun (WGS) entry which is preliminary data.</text>
</comment>
<sequence>MTSEKVKLFCILEGDSTAFKVTVALDDDVDDLKKAIKKEKSKTLSDIDASDLILWRIAVPSSPARTIRLNNLTSDDTKNMLPQKLDESDDLISDKFEAIPPKKTIHIIVQLPTAAASGLTRSYALIFDQCRYSKSTKFSVVPTCEPTRFTVSSNVILNALEKTESRDVPVFGVR</sequence>
<organism evidence="5 6">
    <name type="scientific">Entomortierella chlamydospora</name>
    <dbReference type="NCBI Taxonomy" id="101097"/>
    <lineage>
        <taxon>Eukaryota</taxon>
        <taxon>Fungi</taxon>
        <taxon>Fungi incertae sedis</taxon>
        <taxon>Mucoromycota</taxon>
        <taxon>Mortierellomycotina</taxon>
        <taxon>Mortierellomycetes</taxon>
        <taxon>Mortierellales</taxon>
        <taxon>Mortierellaceae</taxon>
        <taxon>Entomortierella</taxon>
    </lineage>
</organism>
<feature type="domain" description="Crinkler effector protein N-terminal" evidence="4">
    <location>
        <begin position="6"/>
        <end position="110"/>
    </location>
</feature>
<dbReference type="GO" id="GO:0005576">
    <property type="term" value="C:extracellular region"/>
    <property type="evidence" value="ECO:0007669"/>
    <property type="project" value="UniProtKB-SubCell"/>
</dbReference>
<evidence type="ECO:0000256" key="3">
    <source>
        <dbReference type="ARBA" id="ARBA00022525"/>
    </source>
</evidence>
<keyword evidence="6" id="KW-1185">Reference proteome</keyword>
<dbReference type="Pfam" id="PF20147">
    <property type="entry name" value="Crinkler"/>
    <property type="match status" value="1"/>
</dbReference>
<dbReference type="GO" id="GO:0043657">
    <property type="term" value="C:host cell"/>
    <property type="evidence" value="ECO:0007669"/>
    <property type="project" value="UniProtKB-SubCell"/>
</dbReference>
<proteinExistence type="predicted"/>
<gene>
    <name evidence="5" type="ORF">BGZ80_002746</name>
</gene>